<dbReference type="InterPro" id="IPR000571">
    <property type="entry name" value="Znf_CCCH"/>
</dbReference>
<keyword evidence="1" id="KW-0863">Zinc-finger</keyword>
<dbReference type="GO" id="GO:0008270">
    <property type="term" value="F:zinc ion binding"/>
    <property type="evidence" value="ECO:0007669"/>
    <property type="project" value="UniProtKB-KW"/>
</dbReference>
<feature type="compositionally biased region" description="Low complexity" evidence="2">
    <location>
        <begin position="280"/>
        <end position="302"/>
    </location>
</feature>
<feature type="zinc finger region" description="C3H1-type" evidence="1">
    <location>
        <begin position="167"/>
        <end position="194"/>
    </location>
</feature>
<dbReference type="GO" id="GO:0005634">
    <property type="term" value="C:nucleus"/>
    <property type="evidence" value="ECO:0007669"/>
    <property type="project" value="TreeGrafter"/>
</dbReference>
<feature type="compositionally biased region" description="Acidic residues" evidence="2">
    <location>
        <begin position="247"/>
        <end position="264"/>
    </location>
</feature>
<dbReference type="GO" id="GO:1990404">
    <property type="term" value="F:NAD+-protein mono-ADP-ribosyltransferase activity"/>
    <property type="evidence" value="ECO:0007669"/>
    <property type="project" value="TreeGrafter"/>
</dbReference>
<feature type="region of interest" description="Disordered" evidence="2">
    <location>
        <begin position="247"/>
        <end position="315"/>
    </location>
</feature>
<keyword evidence="1" id="KW-0862">Zinc</keyword>
<dbReference type="InterPro" id="IPR051712">
    <property type="entry name" value="ARTD-AVP"/>
</dbReference>
<protein>
    <recommendedName>
        <fullName evidence="3">C3H1-type domain-containing protein</fullName>
    </recommendedName>
</protein>
<accession>A0AAN9AU50</accession>
<feature type="region of interest" description="Disordered" evidence="2">
    <location>
        <begin position="373"/>
        <end position="447"/>
    </location>
</feature>
<evidence type="ECO:0000256" key="2">
    <source>
        <dbReference type="SAM" id="MobiDB-lite"/>
    </source>
</evidence>
<feature type="compositionally biased region" description="Polar residues" evidence="2">
    <location>
        <begin position="632"/>
        <end position="641"/>
    </location>
</feature>
<dbReference type="PANTHER" id="PTHR45740">
    <property type="entry name" value="POLY [ADP-RIBOSE] POLYMERASE"/>
    <property type="match status" value="1"/>
</dbReference>
<reference evidence="4 5" key="1">
    <citation type="submission" date="2024-02" db="EMBL/GenBank/DDBJ databases">
        <title>Chromosome-scale genome assembly of the rough periwinkle Littorina saxatilis.</title>
        <authorList>
            <person name="De Jode A."/>
            <person name="Faria R."/>
            <person name="Formenti G."/>
            <person name="Sims Y."/>
            <person name="Smith T.P."/>
            <person name="Tracey A."/>
            <person name="Wood J.M.D."/>
            <person name="Zagrodzka Z.B."/>
            <person name="Johannesson K."/>
            <person name="Butlin R.K."/>
            <person name="Leder E.H."/>
        </authorList>
    </citation>
    <scope>NUCLEOTIDE SEQUENCE [LARGE SCALE GENOMIC DNA]</scope>
    <source>
        <strain evidence="4">Snail1</strain>
        <tissue evidence="4">Muscle</tissue>
    </source>
</reference>
<name>A0AAN9AU50_9CAEN</name>
<organism evidence="4 5">
    <name type="scientific">Littorina saxatilis</name>
    <dbReference type="NCBI Taxonomy" id="31220"/>
    <lineage>
        <taxon>Eukaryota</taxon>
        <taxon>Metazoa</taxon>
        <taxon>Spiralia</taxon>
        <taxon>Lophotrochozoa</taxon>
        <taxon>Mollusca</taxon>
        <taxon>Gastropoda</taxon>
        <taxon>Caenogastropoda</taxon>
        <taxon>Littorinimorpha</taxon>
        <taxon>Littorinoidea</taxon>
        <taxon>Littorinidae</taxon>
        <taxon>Littorina</taxon>
    </lineage>
</organism>
<keyword evidence="1" id="KW-0479">Metal-binding</keyword>
<evidence type="ECO:0000256" key="1">
    <source>
        <dbReference type="PROSITE-ProRule" id="PRU00723"/>
    </source>
</evidence>
<evidence type="ECO:0000313" key="4">
    <source>
        <dbReference type="EMBL" id="KAK7093308.1"/>
    </source>
</evidence>
<comment type="caution">
    <text evidence="4">The sequence shown here is derived from an EMBL/GenBank/DDBJ whole genome shotgun (WGS) entry which is preliminary data.</text>
</comment>
<sequence>MASSRRNDDTLCTDILRFLLTTTDEACEKRVADVYRARSKKCRKCNIHNANELADFLEEYPQVFEVFEDRGQDCVAPTTQLTLCPVHSQKSGSCRDRSCTGLHFCIFYLLSGQCAFASSNHSECLFSHNLEADPHNFRLLQQNFLVGLNLTELRRLFCLPGVRRGVTVPKICRYYNKHMGCNKGGKCRALHLCHPYVLETCKFGRGCRRNHDIDNQQVKQVLTFYGVRVKGRKLTHILMELRSFPGEEDREDAGSWSDDDDGEYYDDRGRSLTGQAPAYRRSMSQNRSASRAASRNRSGSSSVQMPPRTALRDNTETVHMTQNLLEQALLRTRQLETELARTRGVAESDLQQMPCLSPNDYKDHLDNGIFAERQRRGQNSASLAPGGPSSMSPARRSTVPEASRKARWEVGTTGSNRLYSGLRSDVEDSSDYISPRVQNRPDRNATEHAMADESGLRNGYSMPPAQPFLDSMTLAKSVRNGNASQGVTSRPGSLSSHDTAMAFLNGAPTLQPDSSFLAASNVSRFQSLQGYGEQRPTQAQTLPAQTRTKQQQPSEMLRSQQQEKLRLQREVERGRQAELQLQHLTLGQPNVMSEHLYLSLANASQGSASLDPSTLHTASSRGLGSRPLQQPYPWSQHNEFTSSGGGASLLGIGLDPVNVSVDSSG</sequence>
<dbReference type="PROSITE" id="PS50103">
    <property type="entry name" value="ZF_C3H1"/>
    <property type="match status" value="1"/>
</dbReference>
<dbReference type="Proteomes" id="UP001374579">
    <property type="component" value="Unassembled WGS sequence"/>
</dbReference>
<feature type="compositionally biased region" description="Polar residues" evidence="2">
    <location>
        <begin position="607"/>
        <end position="622"/>
    </location>
</feature>
<dbReference type="AlphaFoldDB" id="A0AAN9AU50"/>
<feature type="region of interest" description="Disordered" evidence="2">
    <location>
        <begin position="607"/>
        <end position="665"/>
    </location>
</feature>
<gene>
    <name evidence="4" type="ORF">V1264_007086</name>
</gene>
<proteinExistence type="predicted"/>
<feature type="domain" description="C3H1-type" evidence="3">
    <location>
        <begin position="167"/>
        <end position="194"/>
    </location>
</feature>
<keyword evidence="5" id="KW-1185">Reference proteome</keyword>
<feature type="compositionally biased region" description="Polar residues" evidence="2">
    <location>
        <begin position="529"/>
        <end position="560"/>
    </location>
</feature>
<evidence type="ECO:0000313" key="5">
    <source>
        <dbReference type="Proteomes" id="UP001374579"/>
    </source>
</evidence>
<feature type="region of interest" description="Disordered" evidence="2">
    <location>
        <begin position="529"/>
        <end position="570"/>
    </location>
</feature>
<dbReference type="PANTHER" id="PTHR45740:SF4">
    <property type="entry name" value="PROTEIN MONO-ADP-RIBOSYLTRANSFERASE PARP11"/>
    <property type="match status" value="1"/>
</dbReference>
<dbReference type="GO" id="GO:0003950">
    <property type="term" value="F:NAD+ poly-ADP-ribosyltransferase activity"/>
    <property type="evidence" value="ECO:0007669"/>
    <property type="project" value="TreeGrafter"/>
</dbReference>
<feature type="compositionally biased region" description="Basic and acidic residues" evidence="2">
    <location>
        <begin position="561"/>
        <end position="570"/>
    </location>
</feature>
<evidence type="ECO:0000259" key="3">
    <source>
        <dbReference type="PROSITE" id="PS50103"/>
    </source>
</evidence>
<dbReference type="EMBL" id="JBAMIC010000019">
    <property type="protein sequence ID" value="KAK7093308.1"/>
    <property type="molecule type" value="Genomic_DNA"/>
</dbReference>